<dbReference type="PANTHER" id="PTHR23505">
    <property type="entry name" value="SPINSTER"/>
    <property type="match status" value="1"/>
</dbReference>
<feature type="transmembrane region" description="Helical" evidence="6">
    <location>
        <begin position="328"/>
        <end position="350"/>
    </location>
</feature>
<dbReference type="GO" id="GO:0016020">
    <property type="term" value="C:membrane"/>
    <property type="evidence" value="ECO:0007669"/>
    <property type="project" value="UniProtKB-SubCell"/>
</dbReference>
<dbReference type="SUPFAM" id="SSF103473">
    <property type="entry name" value="MFS general substrate transporter"/>
    <property type="match status" value="1"/>
</dbReference>
<evidence type="ECO:0000256" key="3">
    <source>
        <dbReference type="ARBA" id="ARBA00022692"/>
    </source>
</evidence>
<feature type="transmembrane region" description="Helical" evidence="6">
    <location>
        <begin position="402"/>
        <end position="423"/>
    </location>
</feature>
<feature type="transmembrane region" description="Helical" evidence="6">
    <location>
        <begin position="83"/>
        <end position="104"/>
    </location>
</feature>
<dbReference type="InterPro" id="IPR020846">
    <property type="entry name" value="MFS_dom"/>
</dbReference>
<feature type="transmembrane region" description="Helical" evidence="6">
    <location>
        <begin position="269"/>
        <end position="290"/>
    </location>
</feature>
<dbReference type="KEGG" id="spap:H3Z74_19685"/>
<accession>A0A7H0LGV0</accession>
<evidence type="ECO:0000256" key="5">
    <source>
        <dbReference type="ARBA" id="ARBA00023136"/>
    </source>
</evidence>
<evidence type="ECO:0000259" key="7">
    <source>
        <dbReference type="PROSITE" id="PS50850"/>
    </source>
</evidence>
<dbReference type="InterPro" id="IPR044770">
    <property type="entry name" value="MFS_spinster-like"/>
</dbReference>
<comment type="subcellular location">
    <subcellularLocation>
        <location evidence="1">Membrane</location>
        <topology evidence="1">Multi-pass membrane protein</topology>
    </subcellularLocation>
</comment>
<dbReference type="EMBL" id="CP061038">
    <property type="protein sequence ID" value="QNQ08903.1"/>
    <property type="molecule type" value="Genomic_DNA"/>
</dbReference>
<dbReference type="Gene3D" id="1.20.1250.20">
    <property type="entry name" value="MFS general substrate transporter like domains"/>
    <property type="match status" value="2"/>
</dbReference>
<evidence type="ECO:0000256" key="6">
    <source>
        <dbReference type="SAM" id="Phobius"/>
    </source>
</evidence>
<dbReference type="PANTHER" id="PTHR23505:SF79">
    <property type="entry name" value="PROTEIN SPINSTER"/>
    <property type="match status" value="1"/>
</dbReference>
<keyword evidence="4 6" id="KW-1133">Transmembrane helix</keyword>
<evidence type="ECO:0000256" key="2">
    <source>
        <dbReference type="ARBA" id="ARBA00022448"/>
    </source>
</evidence>
<evidence type="ECO:0000313" key="9">
    <source>
        <dbReference type="Proteomes" id="UP000516148"/>
    </source>
</evidence>
<dbReference type="InterPro" id="IPR036259">
    <property type="entry name" value="MFS_trans_sf"/>
</dbReference>
<dbReference type="RefSeq" id="WP_187761229.1">
    <property type="nucleotide sequence ID" value="NZ_CP061038.1"/>
</dbReference>
<feature type="transmembrane region" description="Helical" evidence="6">
    <location>
        <begin position="59"/>
        <end position="77"/>
    </location>
</feature>
<organism evidence="8 9">
    <name type="scientific">Sphingomonas alpina</name>
    <dbReference type="NCBI Taxonomy" id="653931"/>
    <lineage>
        <taxon>Bacteria</taxon>
        <taxon>Pseudomonadati</taxon>
        <taxon>Pseudomonadota</taxon>
        <taxon>Alphaproteobacteria</taxon>
        <taxon>Sphingomonadales</taxon>
        <taxon>Sphingomonadaceae</taxon>
        <taxon>Sphingomonas</taxon>
    </lineage>
</organism>
<proteinExistence type="predicted"/>
<feature type="transmembrane region" description="Helical" evidence="6">
    <location>
        <begin position="14"/>
        <end position="31"/>
    </location>
</feature>
<gene>
    <name evidence="8" type="ORF">H3Z74_19685</name>
</gene>
<evidence type="ECO:0000256" key="4">
    <source>
        <dbReference type="ARBA" id="ARBA00022989"/>
    </source>
</evidence>
<dbReference type="GO" id="GO:0022857">
    <property type="term" value="F:transmembrane transporter activity"/>
    <property type="evidence" value="ECO:0007669"/>
    <property type="project" value="InterPro"/>
</dbReference>
<dbReference type="CDD" id="cd17328">
    <property type="entry name" value="MFS_spinster_like"/>
    <property type="match status" value="1"/>
</dbReference>
<feature type="transmembrane region" description="Helical" evidence="6">
    <location>
        <begin position="362"/>
        <end position="382"/>
    </location>
</feature>
<dbReference type="PROSITE" id="PS50850">
    <property type="entry name" value="MFS"/>
    <property type="match status" value="1"/>
</dbReference>
<dbReference type="AlphaFoldDB" id="A0A7H0LGV0"/>
<dbReference type="InterPro" id="IPR011701">
    <property type="entry name" value="MFS"/>
</dbReference>
<feature type="transmembrane region" description="Helical" evidence="6">
    <location>
        <begin position="230"/>
        <end position="249"/>
    </location>
</feature>
<keyword evidence="9" id="KW-1185">Reference proteome</keyword>
<keyword evidence="2" id="KW-0813">Transport</keyword>
<protein>
    <submittedName>
        <fullName evidence="8">MFS transporter</fullName>
    </submittedName>
</protein>
<reference evidence="8 9" key="1">
    <citation type="submission" date="2020-09" db="EMBL/GenBank/DDBJ databases">
        <title>Sphingomonas sp., a new species isolated from pork steak.</title>
        <authorList>
            <person name="Heidler von Heilborn D."/>
        </authorList>
    </citation>
    <scope>NUCLEOTIDE SEQUENCE [LARGE SCALE GENOMIC DNA]</scope>
    <source>
        <strain evidence="9">S8-3T</strain>
    </source>
</reference>
<keyword evidence="5 6" id="KW-0472">Membrane</keyword>
<evidence type="ECO:0000313" key="8">
    <source>
        <dbReference type="EMBL" id="QNQ08903.1"/>
    </source>
</evidence>
<sequence length="430" mass="46494">MPANAATFDQRRGYTWFVLGMLCFVYVLNFLDRQLLSILAKPIQDDLGVTDGQLGRLGGLYFALFYCTISIPVAWLADRSNRVKVVSIACALWSAATIACGLSMTYPQLVMARMAVGVGEAGGVPPSYSIISDYFPAERRGMALSLFNLGPPLGQALGVAFGAKIAAAYDWRLAFILLGGVGVVTAAAFALSVREPKRGAKDVVAPVVDTVAAAAQSFGSIIRMFFARPVLRLTALASGATQFVTYAMLNFTTLFLMREKGMTLDQIAIWYALLLGIAVSAGIWSSGWLIDRFGPRSRQAYAIVPAIALMLAVPFFIGFVHAPNWPVAMLFLIGPTFFNFFYLSPAVAVVQNSVTAAQRTVASALLLFVMNMIGLGLGPTFLGAMSDWFRTSHPGNPLQLAFYSLIPFYLVAILLHLMVARALRHEQAAQ</sequence>
<keyword evidence="3 6" id="KW-0812">Transmembrane</keyword>
<dbReference type="Pfam" id="PF07690">
    <property type="entry name" value="MFS_1"/>
    <property type="match status" value="1"/>
</dbReference>
<feature type="transmembrane region" description="Helical" evidence="6">
    <location>
        <begin position="173"/>
        <end position="193"/>
    </location>
</feature>
<name>A0A7H0LGV0_9SPHN</name>
<feature type="transmembrane region" description="Helical" evidence="6">
    <location>
        <begin position="302"/>
        <end position="322"/>
    </location>
</feature>
<evidence type="ECO:0000256" key="1">
    <source>
        <dbReference type="ARBA" id="ARBA00004141"/>
    </source>
</evidence>
<feature type="domain" description="Major facilitator superfamily (MFS) profile" evidence="7">
    <location>
        <begin position="18"/>
        <end position="424"/>
    </location>
</feature>
<dbReference type="Proteomes" id="UP000516148">
    <property type="component" value="Chromosome"/>
</dbReference>